<name>A0A1H4GBW0_9BACT</name>
<evidence type="ECO:0000313" key="1">
    <source>
        <dbReference type="EMBL" id="SEB07034.1"/>
    </source>
</evidence>
<dbReference type="RefSeq" id="WP_089765502.1">
    <property type="nucleotide sequence ID" value="NZ_BKAT01000059.1"/>
</dbReference>
<dbReference type="STRING" id="408074.SAMN05660909_05149"/>
<dbReference type="AlphaFoldDB" id="A0A1H4GBW0"/>
<dbReference type="Proteomes" id="UP000199656">
    <property type="component" value="Unassembled WGS sequence"/>
</dbReference>
<protein>
    <submittedName>
        <fullName evidence="1">Uncharacterized protein</fullName>
    </submittedName>
</protein>
<dbReference type="OrthoDB" id="644589at2"/>
<sequence length="398" mass="46494">MVNELKTIAENVKSEFFPLTLEKEKPSSSRIAEWRQLVASERKRILESLLSNVTQLSDKDGCRYLQNNEKNTIILAEQIHDFQIAHEHDMEPELTDFYEFVCHELDFILEDMERFYPCYFDYDIPIPYTLALKKRDALFDSYRGINELVCYADKDAVLWDIILKPIAHYLNDFQRPITFHTINYYHLLLRALSRLDASDTLPEAESRIHDVLIAYNFNDPDYIRHFTRLISSVAGIFTKVKDRLEKLYWFRKEVRQHPIKTEMLLLPDRPSPADLLTTWLDEEIRYWEARKDFSLPVAVPGEGYLESARKIRLVMSVAELGAVIRLLHKLGAIKDSNFMDVLRVVAESCTTTGAEEISVKSLHAKAYRTKNDPIAARSLRKMLLRWADFLNSEQPVSK</sequence>
<proteinExistence type="predicted"/>
<organism evidence="1 2">
    <name type="scientific">Chitinophaga terrae</name>
    <name type="common">ex Kim and Jung 2007</name>
    <dbReference type="NCBI Taxonomy" id="408074"/>
    <lineage>
        <taxon>Bacteria</taxon>
        <taxon>Pseudomonadati</taxon>
        <taxon>Bacteroidota</taxon>
        <taxon>Chitinophagia</taxon>
        <taxon>Chitinophagales</taxon>
        <taxon>Chitinophagaceae</taxon>
        <taxon>Chitinophaga</taxon>
    </lineage>
</organism>
<keyword evidence="2" id="KW-1185">Reference proteome</keyword>
<accession>A0A1H4GBW0</accession>
<evidence type="ECO:0000313" key="2">
    <source>
        <dbReference type="Proteomes" id="UP000199656"/>
    </source>
</evidence>
<gene>
    <name evidence="1" type="ORF">SAMN05660909_05149</name>
</gene>
<dbReference type="EMBL" id="FNRL01000036">
    <property type="protein sequence ID" value="SEB07034.1"/>
    <property type="molecule type" value="Genomic_DNA"/>
</dbReference>
<reference evidence="2" key="1">
    <citation type="submission" date="2016-10" db="EMBL/GenBank/DDBJ databases">
        <authorList>
            <person name="Varghese N."/>
            <person name="Submissions S."/>
        </authorList>
    </citation>
    <scope>NUCLEOTIDE SEQUENCE [LARGE SCALE GENOMIC DNA]</scope>
    <source>
        <strain evidence="2">DSM 23920</strain>
    </source>
</reference>